<dbReference type="AlphaFoldDB" id="A0A2Z6SM52"/>
<proteinExistence type="predicted"/>
<evidence type="ECO:0000313" key="1">
    <source>
        <dbReference type="EMBL" id="GBC08107.1"/>
    </source>
</evidence>
<keyword evidence="3" id="KW-1185">Reference proteome</keyword>
<evidence type="ECO:0000313" key="2">
    <source>
        <dbReference type="EMBL" id="GES89999.1"/>
    </source>
</evidence>
<dbReference type="Proteomes" id="UP000615446">
    <property type="component" value="Unassembled WGS sequence"/>
</dbReference>
<protein>
    <submittedName>
        <fullName evidence="1">Uncharacterized protein</fullName>
    </submittedName>
</protein>
<comment type="caution">
    <text evidence="1">The sequence shown here is derived from an EMBL/GenBank/DDBJ whole genome shotgun (WGS) entry which is preliminary data.</text>
</comment>
<accession>A0A2Z6SM52</accession>
<reference evidence="1 3" key="1">
    <citation type="submission" date="2017-11" db="EMBL/GenBank/DDBJ databases">
        <title>The genome of Rhizophagus clarus HR1 reveals common genetic basis of auxotrophy among arbuscular mycorrhizal fungi.</title>
        <authorList>
            <person name="Kobayashi Y."/>
        </authorList>
    </citation>
    <scope>NUCLEOTIDE SEQUENCE [LARGE SCALE GENOMIC DNA]</scope>
    <source>
        <strain evidence="1 3">HR1</strain>
    </source>
</reference>
<name>A0A2Z6SM52_9GLOM</name>
<organism evidence="1 3">
    <name type="scientific">Rhizophagus clarus</name>
    <dbReference type="NCBI Taxonomy" id="94130"/>
    <lineage>
        <taxon>Eukaryota</taxon>
        <taxon>Fungi</taxon>
        <taxon>Fungi incertae sedis</taxon>
        <taxon>Mucoromycota</taxon>
        <taxon>Glomeromycotina</taxon>
        <taxon>Glomeromycetes</taxon>
        <taxon>Glomerales</taxon>
        <taxon>Glomeraceae</taxon>
        <taxon>Rhizophagus</taxon>
    </lineage>
</organism>
<dbReference type="Proteomes" id="UP000247702">
    <property type="component" value="Unassembled WGS sequence"/>
</dbReference>
<gene>
    <name evidence="2" type="ORF">RCL2_001686000</name>
    <name evidence="1" type="ORF">RclHR1_07900002</name>
</gene>
<sequence length="95" mass="11248">MLLEQVVSLDGYYLQEWKNDRSSTIGLFKGRIPNWNKKIKIHNTLAQNNRLANQLTSPFIKSTLYKKTPNEWSTICDPIFSKTIEQVNMNYWILR</sequence>
<reference evidence="2" key="2">
    <citation type="submission" date="2019-10" db="EMBL/GenBank/DDBJ databases">
        <title>Conservation and host-specific expression of non-tandemly repeated heterogenous ribosome RNA gene in arbuscular mycorrhizal fungi.</title>
        <authorList>
            <person name="Maeda T."/>
            <person name="Kobayashi Y."/>
            <person name="Nakagawa T."/>
            <person name="Ezawa T."/>
            <person name="Yamaguchi K."/>
            <person name="Bino T."/>
            <person name="Nishimoto Y."/>
            <person name="Shigenobu S."/>
            <person name="Kawaguchi M."/>
        </authorList>
    </citation>
    <scope>NUCLEOTIDE SEQUENCE</scope>
    <source>
        <strain evidence="2">HR1</strain>
    </source>
</reference>
<evidence type="ECO:0000313" key="3">
    <source>
        <dbReference type="Proteomes" id="UP000247702"/>
    </source>
</evidence>
<dbReference type="EMBL" id="BLAL01000193">
    <property type="protein sequence ID" value="GES89999.1"/>
    <property type="molecule type" value="Genomic_DNA"/>
</dbReference>
<dbReference type="EMBL" id="BEXD01004193">
    <property type="protein sequence ID" value="GBC08107.1"/>
    <property type="molecule type" value="Genomic_DNA"/>
</dbReference>